<evidence type="ECO:0000256" key="3">
    <source>
        <dbReference type="PROSITE-ProRule" id="PRU00284"/>
    </source>
</evidence>
<dbReference type="InterPro" id="IPR004089">
    <property type="entry name" value="MCPsignal_dom"/>
</dbReference>
<name>A0A1E3UHD9_9FIRM</name>
<dbReference type="InterPro" id="IPR003660">
    <property type="entry name" value="HAMP_dom"/>
</dbReference>
<evidence type="ECO:0000259" key="6">
    <source>
        <dbReference type="PROSITE" id="PS50885"/>
    </source>
</evidence>
<keyword evidence="10" id="KW-1185">Reference proteome</keyword>
<keyword evidence="4" id="KW-1133">Transmembrane helix</keyword>
<dbReference type="GO" id="GO:0005886">
    <property type="term" value="C:plasma membrane"/>
    <property type="evidence" value="ECO:0007669"/>
    <property type="project" value="TreeGrafter"/>
</dbReference>
<evidence type="ECO:0000313" key="7">
    <source>
        <dbReference type="EMBL" id="ODR51304.1"/>
    </source>
</evidence>
<accession>A0A1E3UHD9</accession>
<evidence type="ECO:0000256" key="2">
    <source>
        <dbReference type="ARBA" id="ARBA00029447"/>
    </source>
</evidence>
<dbReference type="PROSITE" id="PS50111">
    <property type="entry name" value="CHEMOTAXIS_TRANSDUC_2"/>
    <property type="match status" value="1"/>
</dbReference>
<dbReference type="EMBL" id="MEHD01000025">
    <property type="protein sequence ID" value="ODR54446.1"/>
    <property type="molecule type" value="Genomic_DNA"/>
</dbReference>
<dbReference type="SUPFAM" id="SSF58104">
    <property type="entry name" value="Methyl-accepting chemotaxis protein (MCP) signaling domain"/>
    <property type="match status" value="1"/>
</dbReference>
<feature type="domain" description="Methyl-accepting transducer" evidence="5">
    <location>
        <begin position="328"/>
        <end position="557"/>
    </location>
</feature>
<evidence type="ECO:0000256" key="4">
    <source>
        <dbReference type="SAM" id="Phobius"/>
    </source>
</evidence>
<dbReference type="EMBL" id="MEHA01000009">
    <property type="protein sequence ID" value="ODR51304.1"/>
    <property type="molecule type" value="Genomic_DNA"/>
</dbReference>
<dbReference type="GO" id="GO:0007165">
    <property type="term" value="P:signal transduction"/>
    <property type="evidence" value="ECO:0007669"/>
    <property type="project" value="UniProtKB-KW"/>
</dbReference>
<dbReference type="AlphaFoldDB" id="A0A1E3UHD9"/>
<reference evidence="8 10" key="1">
    <citation type="submission" date="2016-08" db="EMBL/GenBank/DDBJ databases">
        <title>Characterization of Isolates of Eisenbergiella tayi Derived from Blood Cultures, Using Whole Genome Sequencing.</title>
        <authorList>
            <person name="Bernier A.-M."/>
            <person name="Burdz T."/>
            <person name="Wiebe D."/>
            <person name="Bernard K."/>
        </authorList>
    </citation>
    <scope>NUCLEOTIDE SEQUENCE [LARGE SCALE GENOMIC DNA]</scope>
    <source>
        <strain evidence="8 10">NML120146</strain>
    </source>
</reference>
<dbReference type="GO" id="GO:0006935">
    <property type="term" value="P:chemotaxis"/>
    <property type="evidence" value="ECO:0007669"/>
    <property type="project" value="UniProtKB-KW"/>
</dbReference>
<sequence>MNIQEGDKKKNGREWRLKMRHNKKEKTIRSQILKGYLLLTGMMVVLVALSCLFFELIAANYGKASAFQNQQYEAQKVIAAHYQWLEQLSDSITTGSEFEGSLNPDTCDLGKWIDNSAADLEDYPELAAVIEEINKPHDEIHSEAAKLVELAKTNRDEAYEQYAGVFKPKVVNIGKGLNKISDIYQEKAEQIIKETRQGVLVSVLILLAIGLGASLASVILGRRMATRISKPILAVANWSEQLSAGVDNLRFDAEDLQERGNASEINRMISSFREMADNIREHVRVIQKVAEGDLTAYVDIRSEGDSLGSGLYHMVQNNDFMFARLLEIADTVADNANQIADSAQMLAESSTSQAGAVEQLSDTVQNADTLAAGNAENASGVMSLIKGMNHEILEGQDKMEELLEAVQGIERASENISVVMKSINDIAFQTNILALNAAVEAARAGSAGKGFAVVADEVRNLALKSQEAAEQSRALIENTITKAAKGGNISQQASETFQSIVDRIKQIEERIGSIDDASARQQELMRRINEEIGRISSVVTENAATSEHTAASTQQMNAGAAQIKLAMDRFQLRKREPGKPYIPPEKADDKEFIELATRNFYAHAQKKD</sequence>
<protein>
    <recommendedName>
        <fullName evidence="11">Methyl-accepting chemotaxis protein</fullName>
    </recommendedName>
</protein>
<dbReference type="SMART" id="SM00283">
    <property type="entry name" value="MA"/>
    <property type="match status" value="1"/>
</dbReference>
<dbReference type="Gene3D" id="1.10.287.950">
    <property type="entry name" value="Methyl-accepting chemotaxis protein"/>
    <property type="match status" value="1"/>
</dbReference>
<dbReference type="PANTHER" id="PTHR43531">
    <property type="entry name" value="PROTEIN ICFG"/>
    <property type="match status" value="1"/>
</dbReference>
<comment type="similarity">
    <text evidence="2">Belongs to the methyl-accepting chemotaxis (MCP) protein family.</text>
</comment>
<feature type="transmembrane region" description="Helical" evidence="4">
    <location>
        <begin position="36"/>
        <end position="61"/>
    </location>
</feature>
<dbReference type="Gene3D" id="6.10.340.10">
    <property type="match status" value="1"/>
</dbReference>
<reference evidence="7 9" key="2">
    <citation type="submission" date="2016-08" db="EMBL/GenBank/DDBJ databases">
        <authorList>
            <person name="Seilhamer J.J."/>
        </authorList>
    </citation>
    <scope>NUCLEOTIDE SEQUENCE [LARGE SCALE GENOMIC DNA]</scope>
    <source>
        <strain evidence="7 9">NML150140-1</strain>
    </source>
</reference>
<dbReference type="PRINTS" id="PR00260">
    <property type="entry name" value="CHEMTRNSDUCR"/>
</dbReference>
<dbReference type="Pfam" id="PF00015">
    <property type="entry name" value="MCPsignal"/>
    <property type="match status" value="1"/>
</dbReference>
<dbReference type="Proteomes" id="UP000094271">
    <property type="component" value="Unassembled WGS sequence"/>
</dbReference>
<dbReference type="GO" id="GO:0004888">
    <property type="term" value="F:transmembrane signaling receptor activity"/>
    <property type="evidence" value="ECO:0007669"/>
    <property type="project" value="InterPro"/>
</dbReference>
<dbReference type="Proteomes" id="UP000094869">
    <property type="component" value="Unassembled WGS sequence"/>
</dbReference>
<dbReference type="PROSITE" id="PS50885">
    <property type="entry name" value="HAMP"/>
    <property type="match status" value="1"/>
</dbReference>
<evidence type="ECO:0008006" key="11">
    <source>
        <dbReference type="Google" id="ProtNLM"/>
    </source>
</evidence>
<keyword evidence="4" id="KW-0812">Transmembrane</keyword>
<keyword evidence="4" id="KW-0472">Membrane</keyword>
<dbReference type="InterPro" id="IPR051310">
    <property type="entry name" value="MCP_chemotaxis"/>
</dbReference>
<dbReference type="Pfam" id="PF00672">
    <property type="entry name" value="HAMP"/>
    <property type="match status" value="1"/>
</dbReference>
<evidence type="ECO:0000313" key="8">
    <source>
        <dbReference type="EMBL" id="ODR54446.1"/>
    </source>
</evidence>
<proteinExistence type="inferred from homology"/>
<dbReference type="Pfam" id="PF13682">
    <property type="entry name" value="CZB"/>
    <property type="match status" value="1"/>
</dbReference>
<comment type="caution">
    <text evidence="7">The sequence shown here is derived from an EMBL/GenBank/DDBJ whole genome shotgun (WGS) entry which is preliminary data.</text>
</comment>
<feature type="transmembrane region" description="Helical" evidence="4">
    <location>
        <begin position="199"/>
        <end position="220"/>
    </location>
</feature>
<dbReference type="InterPro" id="IPR025991">
    <property type="entry name" value="Chemoreceptor_zinc-bind_dom"/>
</dbReference>
<feature type="domain" description="HAMP" evidence="6">
    <location>
        <begin position="226"/>
        <end position="284"/>
    </location>
</feature>
<dbReference type="Gene3D" id="1.20.120.30">
    <property type="entry name" value="Aspartate receptor, ligand-binding domain"/>
    <property type="match status" value="1"/>
</dbReference>
<evidence type="ECO:0000259" key="5">
    <source>
        <dbReference type="PROSITE" id="PS50111"/>
    </source>
</evidence>
<dbReference type="InterPro" id="IPR004090">
    <property type="entry name" value="Chemotax_Me-accpt_rcpt"/>
</dbReference>
<organism evidence="7 9">
    <name type="scientific">Eisenbergiella tayi</name>
    <dbReference type="NCBI Taxonomy" id="1432052"/>
    <lineage>
        <taxon>Bacteria</taxon>
        <taxon>Bacillati</taxon>
        <taxon>Bacillota</taxon>
        <taxon>Clostridia</taxon>
        <taxon>Lachnospirales</taxon>
        <taxon>Lachnospiraceae</taxon>
        <taxon>Eisenbergiella</taxon>
    </lineage>
</organism>
<keyword evidence="1" id="KW-0145">Chemotaxis</keyword>
<evidence type="ECO:0000256" key="1">
    <source>
        <dbReference type="ARBA" id="ARBA00022500"/>
    </source>
</evidence>
<keyword evidence="3" id="KW-0807">Transducer</keyword>
<gene>
    <name evidence="7" type="ORF">BEI59_13665</name>
    <name evidence="8" type="ORF">BEI63_15895</name>
</gene>
<evidence type="ECO:0000313" key="9">
    <source>
        <dbReference type="Proteomes" id="UP000094271"/>
    </source>
</evidence>
<evidence type="ECO:0000313" key="10">
    <source>
        <dbReference type="Proteomes" id="UP000094869"/>
    </source>
</evidence>
<dbReference type="PANTHER" id="PTHR43531:SF11">
    <property type="entry name" value="METHYL-ACCEPTING CHEMOTAXIS PROTEIN 3"/>
    <property type="match status" value="1"/>
</dbReference>